<name>A0A8S1V5B8_PAROT</name>
<accession>A0A8S1V5B8</accession>
<dbReference type="AlphaFoldDB" id="A0A8S1V5B8"/>
<comment type="caution">
    <text evidence="1">The sequence shown here is derived from an EMBL/GenBank/DDBJ whole genome shotgun (WGS) entry which is preliminary data.</text>
</comment>
<organism evidence="1 2">
    <name type="scientific">Paramecium octaurelia</name>
    <dbReference type="NCBI Taxonomy" id="43137"/>
    <lineage>
        <taxon>Eukaryota</taxon>
        <taxon>Sar</taxon>
        <taxon>Alveolata</taxon>
        <taxon>Ciliophora</taxon>
        <taxon>Intramacronucleata</taxon>
        <taxon>Oligohymenophorea</taxon>
        <taxon>Peniculida</taxon>
        <taxon>Parameciidae</taxon>
        <taxon>Paramecium</taxon>
    </lineage>
</organism>
<proteinExistence type="predicted"/>
<sequence length="335" mass="39129">MKKYKKSDLKAQTIVLFFQNYYSFCFGFHKSELIKIIKAFILLDNSINPSLITAKMKKSQIIQMKHNIITLILSLLLVSSQAQLENRQHREQTRTFIQNFTQEFLNQYTAISAKGMDFDLGIAGLLFDSLRSKVNFHNFAELKVDFDLNNDILKFKAPTLNIYLVVIENKFVIPLKLEDVFVSMNFNFSSNWFSCEKVLIDYTSVSLDLKVLKSLLDEQFITKYLDGNILQKYINSSVLKYISGDALVDLFIKFFLSQNIIKDFIKKSEIPIRNFLNDAIRSNHNELKGLINEMKTGSLNARELVYDLPKFSFVNWENQELIINLRRIQKKKTYL</sequence>
<gene>
    <name evidence="1" type="ORF">POCTA_138.1.T0590157</name>
</gene>
<evidence type="ECO:0000313" key="2">
    <source>
        <dbReference type="Proteomes" id="UP000683925"/>
    </source>
</evidence>
<protein>
    <submittedName>
        <fullName evidence="1">Uncharacterized protein</fullName>
    </submittedName>
</protein>
<dbReference type="Proteomes" id="UP000683925">
    <property type="component" value="Unassembled WGS sequence"/>
</dbReference>
<reference evidence="1" key="1">
    <citation type="submission" date="2021-01" db="EMBL/GenBank/DDBJ databases">
        <authorList>
            <consortium name="Genoscope - CEA"/>
            <person name="William W."/>
        </authorList>
    </citation>
    <scope>NUCLEOTIDE SEQUENCE</scope>
</reference>
<keyword evidence="2" id="KW-1185">Reference proteome</keyword>
<dbReference type="EMBL" id="CAJJDP010000058">
    <property type="protein sequence ID" value="CAD8172015.1"/>
    <property type="molecule type" value="Genomic_DNA"/>
</dbReference>
<evidence type="ECO:0000313" key="1">
    <source>
        <dbReference type="EMBL" id="CAD8172015.1"/>
    </source>
</evidence>